<geneLocation type="plasmid" evidence="2">
    <name>pHK0653</name>
</geneLocation>
<sequence>MFVLRNVNLFTGGKAVPSMRAQRAGVSSRSLEVIDSGRPIPMTFSRMAN</sequence>
<dbReference type="EMBL" id="MG372114">
    <property type="protein sequence ID" value="AXJ98950.1"/>
    <property type="molecule type" value="Genomic_DNA"/>
</dbReference>
<evidence type="ECO:0000313" key="1">
    <source>
        <dbReference type="EMBL" id="AKG90100.1"/>
    </source>
</evidence>
<accession>A0A0H3VWU1</accession>
<reference evidence="3" key="3">
    <citation type="submission" date="2017-10" db="EMBL/GenBank/DDBJ databases">
        <title>Salmonella enterica Serovar Typhimurium strain JZ26 plasmid pJZ26, complete sequence.</title>
        <authorList>
            <person name="Li Y."/>
        </authorList>
    </citation>
    <scope>NUCLEOTIDE SEQUENCE</scope>
    <source>
        <strain evidence="3">JZ26</strain>
        <plasmid evidence="3">pJZ26</plasmid>
    </source>
</reference>
<evidence type="ECO:0000313" key="3">
    <source>
        <dbReference type="EMBL" id="AXJ98950.1"/>
    </source>
</evidence>
<geneLocation type="plasmid" evidence="3">
    <name>pJZ26</name>
</geneLocation>
<dbReference type="EMBL" id="KM877269">
    <property type="protein sequence ID" value="AKG90100.1"/>
    <property type="molecule type" value="Genomic_DNA"/>
</dbReference>
<geneLocation type="plasmid" evidence="1">
    <name>pHXY0908</name>
</geneLocation>
<reference evidence="2" key="2">
    <citation type="submission" date="2015-07" db="EMBL/GenBank/DDBJ databases">
        <title>Inchi2 plasmids mediate dissemination of oqxab in Salmonella typhimurium.</title>
        <authorList>
            <person name="Wong M.H."/>
            <person name="Chen S."/>
        </authorList>
    </citation>
    <scope>NUCLEOTIDE SEQUENCE</scope>
    <source>
        <strain evidence="2">ST06-53</strain>
        <plasmid evidence="2">pHK0653</plasmid>
    </source>
</reference>
<reference evidence="1" key="1">
    <citation type="submission" date="2014-09" db="EMBL/GenBank/DDBJ databases">
        <title>Complete sequence of a oqxAB-harboring IncHI2 plasmid from a Salmonella Typhimurium strain.</title>
        <authorList>
            <person name="Li L.Jr."/>
            <person name="Sun J."/>
            <person name="Deng H."/>
            <person name="Liu Y."/>
        </authorList>
    </citation>
    <scope>NUCLEOTIDE SEQUENCE</scope>
    <source>
        <strain evidence="1">GDS147</strain>
        <plasmid evidence="1">pHXY0908</plasmid>
    </source>
</reference>
<proteinExistence type="predicted"/>
<name>A0A0H3VWU1_SALTM</name>
<organism evidence="1">
    <name type="scientific">Salmonella typhimurium</name>
    <dbReference type="NCBI Taxonomy" id="90371"/>
    <lineage>
        <taxon>Bacteria</taxon>
        <taxon>Pseudomonadati</taxon>
        <taxon>Pseudomonadota</taxon>
        <taxon>Gammaproteobacteria</taxon>
        <taxon>Enterobacterales</taxon>
        <taxon>Enterobacteriaceae</taxon>
        <taxon>Salmonella</taxon>
    </lineage>
</organism>
<protein>
    <submittedName>
        <fullName evidence="1">Uncharacterized protein</fullName>
    </submittedName>
</protein>
<keyword evidence="1" id="KW-0614">Plasmid</keyword>
<dbReference type="AlphaFoldDB" id="A0A0H3VWU1"/>
<evidence type="ECO:0000313" key="2">
    <source>
        <dbReference type="EMBL" id="ALI92870.1"/>
    </source>
</evidence>
<dbReference type="EMBL" id="KT334335">
    <property type="protein sequence ID" value="ALI92870.1"/>
    <property type="molecule type" value="Genomic_DNA"/>
</dbReference>